<evidence type="ECO:0000313" key="3">
    <source>
        <dbReference type="Proteomes" id="UP000622860"/>
    </source>
</evidence>
<feature type="transmembrane region" description="Helical" evidence="1">
    <location>
        <begin position="123"/>
        <end position="151"/>
    </location>
</feature>
<dbReference type="RefSeq" id="WP_188456137.1">
    <property type="nucleotide sequence ID" value="NZ_BMFR01000014.1"/>
</dbReference>
<evidence type="ECO:0000313" key="2">
    <source>
        <dbReference type="EMBL" id="GGG82024.1"/>
    </source>
</evidence>
<name>A0A917HKY9_9BACI</name>
<organism evidence="2 3">
    <name type="scientific">Virgibacillus oceani</name>
    <dbReference type="NCBI Taxonomy" id="1479511"/>
    <lineage>
        <taxon>Bacteria</taxon>
        <taxon>Bacillati</taxon>
        <taxon>Bacillota</taxon>
        <taxon>Bacilli</taxon>
        <taxon>Bacillales</taxon>
        <taxon>Bacillaceae</taxon>
        <taxon>Virgibacillus</taxon>
    </lineage>
</organism>
<dbReference type="AlphaFoldDB" id="A0A917HKY9"/>
<evidence type="ECO:0000256" key="1">
    <source>
        <dbReference type="SAM" id="Phobius"/>
    </source>
</evidence>
<feature type="transmembrane region" description="Helical" evidence="1">
    <location>
        <begin position="39"/>
        <end position="58"/>
    </location>
</feature>
<sequence length="199" mass="23840">MTLSVQFMTMIAMVLAGFYLGIIQDTYRRFTRHWKGKVFLTYFIEVLFWLSQTLILFYVLFRVNAGELRFYVFLACLLGFAAYQALAANLYKRLLERVIKIVLVCLRFIKKLVQMIIINPIKFVIQTLITVILFIGHVLVTILLFILKLLYTPLKWVFMTIYRFLPKKIQNFLHKLAGFYSTMKNICIKWLKYFKFKRR</sequence>
<feature type="transmembrane region" description="Helical" evidence="1">
    <location>
        <begin position="70"/>
        <end position="91"/>
    </location>
</feature>
<keyword evidence="1" id="KW-0472">Membrane</keyword>
<dbReference type="InterPro" id="IPR019074">
    <property type="entry name" value="YabQ"/>
</dbReference>
<comment type="caution">
    <text evidence="2">The sequence shown here is derived from an EMBL/GenBank/DDBJ whole genome shotgun (WGS) entry which is preliminary data.</text>
</comment>
<dbReference type="Proteomes" id="UP000622860">
    <property type="component" value="Unassembled WGS sequence"/>
</dbReference>
<accession>A0A917HKY9</accession>
<reference evidence="2" key="2">
    <citation type="submission" date="2020-09" db="EMBL/GenBank/DDBJ databases">
        <authorList>
            <person name="Sun Q."/>
            <person name="Zhou Y."/>
        </authorList>
    </citation>
    <scope>NUCLEOTIDE SEQUENCE</scope>
    <source>
        <strain evidence="2">CGMCC 1.12754</strain>
    </source>
</reference>
<gene>
    <name evidence="2" type="ORF">GCM10011398_29390</name>
</gene>
<protein>
    <submittedName>
        <fullName evidence="2">Spore cortex biosynthesis protein YabQ</fullName>
    </submittedName>
</protein>
<dbReference type="NCBIfam" id="TIGR02893">
    <property type="entry name" value="spore_yabQ"/>
    <property type="match status" value="1"/>
</dbReference>
<keyword evidence="3" id="KW-1185">Reference proteome</keyword>
<feature type="transmembrane region" description="Helical" evidence="1">
    <location>
        <begin position="6"/>
        <end position="27"/>
    </location>
</feature>
<dbReference type="Pfam" id="PF09578">
    <property type="entry name" value="Spore_YabQ"/>
    <property type="match status" value="1"/>
</dbReference>
<dbReference type="EMBL" id="BMFR01000014">
    <property type="protein sequence ID" value="GGG82024.1"/>
    <property type="molecule type" value="Genomic_DNA"/>
</dbReference>
<keyword evidence="1" id="KW-1133">Transmembrane helix</keyword>
<proteinExistence type="predicted"/>
<reference evidence="2" key="1">
    <citation type="journal article" date="2014" name="Int. J. Syst. Evol. Microbiol.">
        <title>Complete genome sequence of Corynebacterium casei LMG S-19264T (=DSM 44701T), isolated from a smear-ripened cheese.</title>
        <authorList>
            <consortium name="US DOE Joint Genome Institute (JGI-PGF)"/>
            <person name="Walter F."/>
            <person name="Albersmeier A."/>
            <person name="Kalinowski J."/>
            <person name="Ruckert C."/>
        </authorList>
    </citation>
    <scope>NUCLEOTIDE SEQUENCE</scope>
    <source>
        <strain evidence="2">CGMCC 1.12754</strain>
    </source>
</reference>
<keyword evidence="1" id="KW-0812">Transmembrane</keyword>